<keyword evidence="2" id="KW-0479">Metal-binding</keyword>
<dbReference type="InterPro" id="IPR017941">
    <property type="entry name" value="Rieske_2Fe-2S"/>
</dbReference>
<dbReference type="EMBL" id="AP019377">
    <property type="protein sequence ID" value="BBH96046.1"/>
    <property type="molecule type" value="Genomic_DNA"/>
</dbReference>
<evidence type="ECO:0000259" key="5">
    <source>
        <dbReference type="PROSITE" id="PS51296"/>
    </source>
</evidence>
<dbReference type="GO" id="GO:0004497">
    <property type="term" value="F:monooxygenase activity"/>
    <property type="evidence" value="ECO:0007669"/>
    <property type="project" value="UniProtKB-ARBA"/>
</dbReference>
<dbReference type="InterPro" id="IPR036922">
    <property type="entry name" value="Rieske_2Fe-2S_sf"/>
</dbReference>
<name>A0A455T9D2_9CHLR</name>
<evidence type="ECO:0000313" key="6">
    <source>
        <dbReference type="EMBL" id="BBH96046.1"/>
    </source>
</evidence>
<evidence type="ECO:0000256" key="3">
    <source>
        <dbReference type="ARBA" id="ARBA00023004"/>
    </source>
</evidence>
<keyword evidence="1" id="KW-0001">2Fe-2S</keyword>
<protein>
    <submittedName>
        <fullName evidence="6">tRNA-(Guanine-N1)-methyltransferase</fullName>
    </submittedName>
</protein>
<reference evidence="6" key="1">
    <citation type="submission" date="2018-12" db="EMBL/GenBank/DDBJ databases">
        <title>Novel natural products biosynthetic potential of the class Ktedonobacteria.</title>
        <authorList>
            <person name="Zheng Y."/>
            <person name="Saitou A."/>
            <person name="Wang C.M."/>
            <person name="Toyoda A."/>
            <person name="Minakuchi Y."/>
            <person name="Sekiguchi Y."/>
            <person name="Ueda K."/>
            <person name="Takano H."/>
            <person name="Sakai Y."/>
            <person name="Yokota A."/>
            <person name="Yabe S."/>
        </authorList>
    </citation>
    <scope>NUCLEOTIDE SEQUENCE</scope>
    <source>
        <strain evidence="6">A3-2</strain>
    </source>
</reference>
<sequence>MKAPLSPGAVCYNLGHISRIPRGEGRTYRLQDRLIAVFRSRNEELFATQAHCPHRGGPLADGIIGDGKVICPLHAFRFDLRTGAPLGNTCPNLRTYPVSLDAEGNILVTVADE</sequence>
<accession>A0A455T9D2</accession>
<proteinExistence type="predicted"/>
<dbReference type="Gene3D" id="2.102.10.10">
    <property type="entry name" value="Rieske [2Fe-2S] iron-sulphur domain"/>
    <property type="match status" value="1"/>
</dbReference>
<dbReference type="GO" id="GO:0051537">
    <property type="term" value="F:2 iron, 2 sulfur cluster binding"/>
    <property type="evidence" value="ECO:0007669"/>
    <property type="project" value="UniProtKB-KW"/>
</dbReference>
<evidence type="ECO:0000256" key="4">
    <source>
        <dbReference type="ARBA" id="ARBA00023014"/>
    </source>
</evidence>
<dbReference type="AlphaFoldDB" id="A0A455T9D2"/>
<evidence type="ECO:0000256" key="1">
    <source>
        <dbReference type="ARBA" id="ARBA00022714"/>
    </source>
</evidence>
<keyword evidence="6" id="KW-0808">Transferase</keyword>
<dbReference type="GO" id="GO:0008168">
    <property type="term" value="F:methyltransferase activity"/>
    <property type="evidence" value="ECO:0007669"/>
    <property type="project" value="UniProtKB-KW"/>
</dbReference>
<dbReference type="SUPFAM" id="SSF50022">
    <property type="entry name" value="ISP domain"/>
    <property type="match status" value="1"/>
</dbReference>
<organism evidence="6">
    <name type="scientific">Thermogemmatispora argillosa</name>
    <dbReference type="NCBI Taxonomy" id="2045280"/>
    <lineage>
        <taxon>Bacteria</taxon>
        <taxon>Bacillati</taxon>
        <taxon>Chloroflexota</taxon>
        <taxon>Ktedonobacteria</taxon>
        <taxon>Thermogemmatisporales</taxon>
        <taxon>Thermogemmatisporaceae</taxon>
        <taxon>Thermogemmatispora</taxon>
    </lineage>
</organism>
<keyword evidence="6" id="KW-0489">Methyltransferase</keyword>
<feature type="domain" description="Rieske" evidence="5">
    <location>
        <begin position="12"/>
        <end position="107"/>
    </location>
</feature>
<evidence type="ECO:0000256" key="2">
    <source>
        <dbReference type="ARBA" id="ARBA00022723"/>
    </source>
</evidence>
<dbReference type="PANTHER" id="PTHR21496">
    <property type="entry name" value="FERREDOXIN-RELATED"/>
    <property type="match status" value="1"/>
</dbReference>
<dbReference type="GO" id="GO:0016705">
    <property type="term" value="F:oxidoreductase activity, acting on paired donors, with incorporation or reduction of molecular oxygen"/>
    <property type="evidence" value="ECO:0007669"/>
    <property type="project" value="UniProtKB-ARBA"/>
</dbReference>
<dbReference type="PANTHER" id="PTHR21496:SF23">
    <property type="entry name" value="3-PHENYLPROPIONATE_CINNAMIC ACID DIOXYGENASE FERREDOXIN SUBUNIT"/>
    <property type="match status" value="1"/>
</dbReference>
<gene>
    <name evidence="6" type="ORF">KTA_42450</name>
</gene>
<dbReference type="PROSITE" id="PS51296">
    <property type="entry name" value="RIESKE"/>
    <property type="match status" value="1"/>
</dbReference>
<dbReference type="GO" id="GO:0032259">
    <property type="term" value="P:methylation"/>
    <property type="evidence" value="ECO:0007669"/>
    <property type="project" value="UniProtKB-KW"/>
</dbReference>
<keyword evidence="4" id="KW-0411">Iron-sulfur</keyword>
<keyword evidence="3" id="KW-0408">Iron</keyword>
<dbReference type="GO" id="GO:0046872">
    <property type="term" value="F:metal ion binding"/>
    <property type="evidence" value="ECO:0007669"/>
    <property type="project" value="UniProtKB-KW"/>
</dbReference>
<dbReference type="Pfam" id="PF00355">
    <property type="entry name" value="Rieske"/>
    <property type="match status" value="1"/>
</dbReference>